<geneLocation type="plasmid" evidence="2">
    <name>pBC453</name>
</geneLocation>
<keyword evidence="1" id="KW-0472">Membrane</keyword>
<dbReference type="OrthoDB" id="9943081at2"/>
<dbReference type="RefSeq" id="WP_046543879.1">
    <property type="nucleotide sequence ID" value="NZ_AP018360.1"/>
</dbReference>
<evidence type="ECO:0000313" key="3">
    <source>
        <dbReference type="EMBL" id="WFN23431.1"/>
    </source>
</evidence>
<keyword evidence="1" id="KW-0812">Transmembrane</keyword>
<evidence type="ECO:0000256" key="1">
    <source>
        <dbReference type="SAM" id="Phobius"/>
    </source>
</evidence>
<accession>A0A286T6W2</accession>
<geneLocation type="plasmid" evidence="3 4">
    <name>unnamed1</name>
</geneLocation>
<name>A0A286T6W2_9BURK</name>
<sequence>MGKATKFARHTERLPRWKDCLSFAVLGLSVLLVMLVSKRADAALWFGIRWGGITLLLLAVTAFRQRQHA</sequence>
<reference evidence="2" key="2">
    <citation type="journal article" date="2017" name="Genome Announc.">
        <title>High-Quality Draft Genome Sequence of Burkholderia contaminans CH-1, a Gram-Negative Bacterium That Metabolizes 2-Azahypoxanthine, a Plant Growth-Regulating Compound.</title>
        <authorList>
            <person name="Choi J.-H."/>
            <person name="Sugiura H."/>
            <person name="Moriuchi R."/>
            <person name="Kawagishi H."/>
            <person name="Dohra H."/>
        </authorList>
    </citation>
    <scope>NUCLEOTIDE SEQUENCE</scope>
    <source>
        <strain evidence="2">CH-1</strain>
        <plasmid evidence="2">pBC453</plasmid>
    </source>
</reference>
<protein>
    <submittedName>
        <fullName evidence="2">Uncharacterized protein</fullName>
    </submittedName>
</protein>
<evidence type="ECO:0000313" key="4">
    <source>
        <dbReference type="Proteomes" id="UP001220209"/>
    </source>
</evidence>
<feature type="transmembrane region" description="Helical" evidence="1">
    <location>
        <begin position="20"/>
        <end position="37"/>
    </location>
</feature>
<dbReference type="EMBL" id="AP018360">
    <property type="protein sequence ID" value="BBA45611.1"/>
    <property type="molecule type" value="Genomic_DNA"/>
</dbReference>
<gene>
    <name evidence="2" type="ORF">BCCH1_81220</name>
    <name evidence="3" type="ORF">LXE91_40595</name>
</gene>
<evidence type="ECO:0000313" key="2">
    <source>
        <dbReference type="EMBL" id="BBA45611.1"/>
    </source>
</evidence>
<reference evidence="3 4" key="3">
    <citation type="submission" date="2021-12" db="EMBL/GenBank/DDBJ databases">
        <title>Genomic and phenotypic characterization of three Burkholderia contaminans isolates recovered from different sources.</title>
        <authorList>
            <person name="Lopez De Volder A."/>
            <person name="Fan Y."/>
            <person name="Nunvar J."/>
            <person name="Herrera T."/>
            <person name="Timp W."/>
            <person name="Degrossi J."/>
        </authorList>
    </citation>
    <scope>NUCLEOTIDE SEQUENCE [LARGE SCALE GENOMIC DNA]</scope>
    <source>
        <strain evidence="3 4">LMG 23361</strain>
        <plasmid evidence="3 4">unnamed1</plasmid>
    </source>
</reference>
<proteinExistence type="predicted"/>
<reference evidence="2" key="1">
    <citation type="journal article" date="2016" name="Biosci. Biotechnol. Biochem.">
        <title>Bioconversion of AHX to AOH by resting cells of Burkholderia contaminans CH-1.</title>
        <authorList>
            <person name="Choi J.H."/>
            <person name="Kikuchi A."/>
            <person name="Pumkaeo P."/>
            <person name="Hirai H."/>
            <person name="Tokuyama S."/>
            <person name="Kawagishi H."/>
        </authorList>
    </citation>
    <scope>NUCLEOTIDE SEQUENCE</scope>
    <source>
        <strain evidence="2">CH-1</strain>
        <plasmid evidence="2">pBC453</plasmid>
    </source>
</reference>
<keyword evidence="2" id="KW-0614">Plasmid</keyword>
<feature type="transmembrane region" description="Helical" evidence="1">
    <location>
        <begin position="43"/>
        <end position="63"/>
    </location>
</feature>
<dbReference type="EMBL" id="CP090643">
    <property type="protein sequence ID" value="WFN23431.1"/>
    <property type="molecule type" value="Genomic_DNA"/>
</dbReference>
<organism evidence="2">
    <name type="scientific">Burkholderia contaminans</name>
    <dbReference type="NCBI Taxonomy" id="488447"/>
    <lineage>
        <taxon>Bacteria</taxon>
        <taxon>Pseudomonadati</taxon>
        <taxon>Pseudomonadota</taxon>
        <taxon>Betaproteobacteria</taxon>
        <taxon>Burkholderiales</taxon>
        <taxon>Burkholderiaceae</taxon>
        <taxon>Burkholderia</taxon>
        <taxon>Burkholderia cepacia complex</taxon>
    </lineage>
</organism>
<dbReference type="AlphaFoldDB" id="A0A286T6W2"/>
<dbReference type="Proteomes" id="UP001220209">
    <property type="component" value="Plasmid unnamed1"/>
</dbReference>
<keyword evidence="1" id="KW-1133">Transmembrane helix</keyword>